<evidence type="ECO:0000256" key="1">
    <source>
        <dbReference type="SAM" id="Phobius"/>
    </source>
</evidence>
<dbReference type="AlphaFoldDB" id="A0A3D9I380"/>
<evidence type="ECO:0000313" key="2">
    <source>
        <dbReference type="EMBL" id="RED55616.1"/>
    </source>
</evidence>
<name>A0A3D9I380_9BACL</name>
<keyword evidence="3" id="KW-1185">Reference proteome</keyword>
<proteinExistence type="predicted"/>
<dbReference type="Proteomes" id="UP000256977">
    <property type="component" value="Unassembled WGS sequence"/>
</dbReference>
<keyword evidence="1" id="KW-0812">Transmembrane</keyword>
<keyword evidence="1" id="KW-0472">Membrane</keyword>
<comment type="caution">
    <text evidence="2">The sequence shown here is derived from an EMBL/GenBank/DDBJ whole genome shotgun (WGS) entry which is preliminary data.</text>
</comment>
<dbReference type="PIRSF" id="PIRSF037394">
    <property type="entry name" value="ABC_thiamine-permease_YkoE_prd"/>
    <property type="match status" value="1"/>
</dbReference>
<reference evidence="2 3" key="1">
    <citation type="submission" date="2018-07" db="EMBL/GenBank/DDBJ databases">
        <title>Genomic Encyclopedia of Type Strains, Phase III (KMG-III): the genomes of soil and plant-associated and newly described type strains.</title>
        <authorList>
            <person name="Whitman W."/>
        </authorList>
    </citation>
    <scope>NUCLEOTIDE SEQUENCE [LARGE SCALE GENOMIC DNA]</scope>
    <source>
        <strain evidence="2 3">CECT 7287</strain>
    </source>
</reference>
<dbReference type="RefSeq" id="WP_116065136.1">
    <property type="nucleotide sequence ID" value="NZ_QRDZ01000042.1"/>
</dbReference>
<feature type="transmembrane region" description="Helical" evidence="1">
    <location>
        <begin position="161"/>
        <end position="186"/>
    </location>
</feature>
<dbReference type="Pfam" id="PF09819">
    <property type="entry name" value="ABC_cobalt"/>
    <property type="match status" value="1"/>
</dbReference>
<dbReference type="OrthoDB" id="8017424at2"/>
<feature type="transmembrane region" description="Helical" evidence="1">
    <location>
        <begin position="133"/>
        <end position="155"/>
    </location>
</feature>
<sequence length="212" mass="22603">MAQAGQAQGRGQGDRQGTRARGLKLADILVALVIAVVFGIIYKIWGPMYDVFKPLGLHAEQLSYGMWFLAGTFAFLVLRKPGVAVLAEVAAASISALLGSEWGVATLWYGLLQGLGAELVFAAFLYRNSSVWVASLAAIGAAAGSLVLDFGYGYIDRLTAWNYTLFIGLRLVGSIAIAGIFAYSLAKALELTGATKPLRPASRQDYDALHRS</sequence>
<evidence type="ECO:0000313" key="3">
    <source>
        <dbReference type="Proteomes" id="UP000256977"/>
    </source>
</evidence>
<dbReference type="InterPro" id="IPR017195">
    <property type="entry name" value="ABC_thiamin-permease_prd"/>
</dbReference>
<protein>
    <submittedName>
        <fullName evidence="2">Energy-coupling factor transport system substrate-specific component</fullName>
    </submittedName>
</protein>
<accession>A0A3D9I380</accession>
<gene>
    <name evidence="2" type="ORF">DFP98_14254</name>
</gene>
<organism evidence="2 3">
    <name type="scientific">Cohnella phaseoli</name>
    <dbReference type="NCBI Taxonomy" id="456490"/>
    <lineage>
        <taxon>Bacteria</taxon>
        <taxon>Bacillati</taxon>
        <taxon>Bacillota</taxon>
        <taxon>Bacilli</taxon>
        <taxon>Bacillales</taxon>
        <taxon>Paenibacillaceae</taxon>
        <taxon>Cohnella</taxon>
    </lineage>
</organism>
<feature type="transmembrane region" description="Helical" evidence="1">
    <location>
        <begin position="62"/>
        <end position="78"/>
    </location>
</feature>
<keyword evidence="1" id="KW-1133">Transmembrane helix</keyword>
<dbReference type="EMBL" id="QRDZ01000042">
    <property type="protein sequence ID" value="RED55616.1"/>
    <property type="molecule type" value="Genomic_DNA"/>
</dbReference>
<feature type="transmembrane region" description="Helical" evidence="1">
    <location>
        <begin position="25"/>
        <end position="42"/>
    </location>
</feature>